<reference evidence="2 3" key="1">
    <citation type="submission" date="2020-08" db="EMBL/GenBank/DDBJ databases">
        <title>Genomic Encyclopedia of Type Strains, Phase IV (KMG-IV): sequencing the most valuable type-strain genomes for metagenomic binning, comparative biology and taxonomic classification.</title>
        <authorList>
            <person name="Goeker M."/>
        </authorList>
    </citation>
    <scope>NUCLEOTIDE SEQUENCE [LARGE SCALE GENOMIC DNA]</scope>
    <source>
        <strain evidence="2 3">DSM 21458</strain>
    </source>
</reference>
<comment type="caution">
    <text evidence="2">The sequence shown here is derived from an EMBL/GenBank/DDBJ whole genome shotgun (WGS) entry which is preliminary data.</text>
</comment>
<dbReference type="Proteomes" id="UP000569951">
    <property type="component" value="Unassembled WGS sequence"/>
</dbReference>
<sequence>MSEFVSEYKWALFAVMEGFFWLMLLAALISRYWFGLHRLSLVFVGAFVLNDLGLLLLAYLDYRETGEFSTYQIVMLAIVLYALTLGKGDFNKLDAWAKRTVARLKGQAAPTDTAAPRRLSGREHARAERQGFIKHLAVFAVVQGLLWIAVGVLPDSELLLNLKRAAAIWTVLLVVDFIISFSYTLFPRR</sequence>
<evidence type="ECO:0000313" key="2">
    <source>
        <dbReference type="EMBL" id="MBB6097286.1"/>
    </source>
</evidence>
<evidence type="ECO:0008006" key="4">
    <source>
        <dbReference type="Google" id="ProtNLM"/>
    </source>
</evidence>
<feature type="transmembrane region" description="Helical" evidence="1">
    <location>
        <begin position="166"/>
        <end position="186"/>
    </location>
</feature>
<evidence type="ECO:0000313" key="3">
    <source>
        <dbReference type="Proteomes" id="UP000569951"/>
    </source>
</evidence>
<feature type="transmembrane region" description="Helical" evidence="1">
    <location>
        <begin position="41"/>
        <end position="62"/>
    </location>
</feature>
<proteinExistence type="predicted"/>
<dbReference type="AlphaFoldDB" id="A0A841HWI9"/>
<keyword evidence="1" id="KW-0472">Membrane</keyword>
<feature type="transmembrane region" description="Helical" evidence="1">
    <location>
        <begin position="68"/>
        <end position="86"/>
    </location>
</feature>
<protein>
    <recommendedName>
        <fullName evidence="4">Integral membrane protein</fullName>
    </recommendedName>
</protein>
<gene>
    <name evidence="2" type="ORF">HNR42_000700</name>
</gene>
<dbReference type="EMBL" id="JACHHG010000002">
    <property type="protein sequence ID" value="MBB6097286.1"/>
    <property type="molecule type" value="Genomic_DNA"/>
</dbReference>
<accession>A0A841HWI9</accession>
<organism evidence="2 3">
    <name type="scientific">Deinobacterium chartae</name>
    <dbReference type="NCBI Taxonomy" id="521158"/>
    <lineage>
        <taxon>Bacteria</taxon>
        <taxon>Thermotogati</taxon>
        <taxon>Deinococcota</taxon>
        <taxon>Deinococci</taxon>
        <taxon>Deinococcales</taxon>
        <taxon>Deinococcaceae</taxon>
        <taxon>Deinobacterium</taxon>
    </lineage>
</organism>
<evidence type="ECO:0000256" key="1">
    <source>
        <dbReference type="SAM" id="Phobius"/>
    </source>
</evidence>
<keyword evidence="1" id="KW-1133">Transmembrane helix</keyword>
<feature type="transmembrane region" description="Helical" evidence="1">
    <location>
        <begin position="12"/>
        <end position="34"/>
    </location>
</feature>
<dbReference type="RefSeq" id="WP_183984545.1">
    <property type="nucleotide sequence ID" value="NZ_JACHHG010000002.1"/>
</dbReference>
<name>A0A841HWI9_9DEIO</name>
<feature type="transmembrane region" description="Helical" evidence="1">
    <location>
        <begin position="136"/>
        <end position="154"/>
    </location>
</feature>
<keyword evidence="3" id="KW-1185">Reference proteome</keyword>
<keyword evidence="1" id="KW-0812">Transmembrane</keyword>